<name>A0A6I5ZPQ9_9FIRM</name>
<keyword evidence="2" id="KW-1185">Reference proteome</keyword>
<gene>
    <name evidence="1" type="ORF">MGLY_12720</name>
</gene>
<dbReference type="Proteomes" id="UP000425916">
    <property type="component" value="Chromosome"/>
</dbReference>
<organism evidence="1 2">
    <name type="scientific">Neomoorella glycerini</name>
    <dbReference type="NCBI Taxonomy" id="55779"/>
    <lineage>
        <taxon>Bacteria</taxon>
        <taxon>Bacillati</taxon>
        <taxon>Bacillota</taxon>
        <taxon>Clostridia</taxon>
        <taxon>Neomoorellales</taxon>
        <taxon>Neomoorellaceae</taxon>
        <taxon>Neomoorella</taxon>
    </lineage>
</organism>
<proteinExistence type="predicted"/>
<dbReference type="AlphaFoldDB" id="A0A6I5ZPQ9"/>
<accession>A0A6I5ZPQ9</accession>
<evidence type="ECO:0000313" key="2">
    <source>
        <dbReference type="Proteomes" id="UP000425916"/>
    </source>
</evidence>
<dbReference type="EMBL" id="CP046244">
    <property type="protein sequence ID" value="QGP91923.1"/>
    <property type="molecule type" value="Genomic_DNA"/>
</dbReference>
<sequence>MAYSRSFRRAYLIGVLAQVVVDITKTLGKPIALEDLDFGKDRLDTNKKFNRMAANFPLSRSGQLTLPLSAIGNTWSGTG</sequence>
<reference evidence="1 2" key="1">
    <citation type="submission" date="2019-11" db="EMBL/GenBank/DDBJ databases">
        <title>Genome sequence of Moorella glycerini DSM11254.</title>
        <authorList>
            <person name="Poehlein A."/>
            <person name="Boeer T."/>
            <person name="Daniel R."/>
        </authorList>
    </citation>
    <scope>NUCLEOTIDE SEQUENCE [LARGE SCALE GENOMIC DNA]</scope>
    <source>
        <strain evidence="1 2">DSM 11254</strain>
    </source>
</reference>
<protein>
    <submittedName>
        <fullName evidence="1">Uncharacterized protein</fullName>
    </submittedName>
</protein>
<evidence type="ECO:0000313" key="1">
    <source>
        <dbReference type="EMBL" id="QGP91923.1"/>
    </source>
</evidence>